<sequence>MRKRLPQSVRWATPPLTMAGTWKAILSRASSPSESTSAFKPQTMKTYTYIFLLGATFLGACGLMQDVEDIDPLYVLDSGTVITDAPSAELALNGVYNSYYQGDFMPYMATITSQLGVSSVATPTNPVTDYQRNDIKANDNFSSNIHSGLYNMINRANWVIDRVSALPNTGFAGNRRTEIIGEAKYNRALGHFYLLRCFGQFWDKNSPLGITLKKEPSRSAEIFPRDRVEDVYTYILKDLEEAIAEAPAFRQHYFASSVAAKALKAKVQLFHQDFAGAAATAKQIIDDRADAYELVPTFNEVFAPIPASFNSKEALFSVATNETSSVGMDNLYFFFAQYAISPYVKSLKEQSVMIGGTSVKLDKGRITLTDSVHCFAPNVCFPMNGKFPFPGGPTKSTYFHMRMAEVYLIYAEAEARSGSINNALEALNQVRVRAGADPYPATTTKAEILEAIRVEKVMELATENGEDWFDLIRYETVDPTFMISAKKSTLLESSASGGTEKYVLPFPRSSIDAGLAPNPGY</sequence>
<organism evidence="8 9">
    <name type="scientific">Rufibacter hautae</name>
    <dbReference type="NCBI Taxonomy" id="2595005"/>
    <lineage>
        <taxon>Bacteria</taxon>
        <taxon>Pseudomonadati</taxon>
        <taxon>Bacteroidota</taxon>
        <taxon>Cytophagia</taxon>
        <taxon>Cytophagales</taxon>
        <taxon>Hymenobacteraceae</taxon>
        <taxon>Rufibacter</taxon>
    </lineage>
</organism>
<keyword evidence="5" id="KW-0998">Cell outer membrane</keyword>
<dbReference type="OrthoDB" id="9792139at2"/>
<evidence type="ECO:0000313" key="8">
    <source>
        <dbReference type="EMBL" id="KAA3438194.1"/>
    </source>
</evidence>
<evidence type="ECO:0000256" key="1">
    <source>
        <dbReference type="ARBA" id="ARBA00004442"/>
    </source>
</evidence>
<dbReference type="InterPro" id="IPR011990">
    <property type="entry name" value="TPR-like_helical_dom_sf"/>
</dbReference>
<evidence type="ECO:0000256" key="2">
    <source>
        <dbReference type="ARBA" id="ARBA00006275"/>
    </source>
</evidence>
<feature type="domain" description="RagB/SusD" evidence="6">
    <location>
        <begin position="396"/>
        <end position="500"/>
    </location>
</feature>
<reference evidence="8 9" key="1">
    <citation type="submission" date="2019-07" db="EMBL/GenBank/DDBJ databases">
        <title>Rufibacter sp. nov., isolated from lake sediment.</title>
        <authorList>
            <person name="Qu J.-H."/>
        </authorList>
    </citation>
    <scope>NUCLEOTIDE SEQUENCE [LARGE SCALE GENOMIC DNA]</scope>
    <source>
        <strain evidence="8 9">NBS58-1</strain>
    </source>
</reference>
<comment type="subcellular location">
    <subcellularLocation>
        <location evidence="1">Cell outer membrane</location>
    </subcellularLocation>
</comment>
<protein>
    <submittedName>
        <fullName evidence="8">RagB/SusD family nutrient uptake outer membrane protein</fullName>
    </submittedName>
</protein>
<proteinExistence type="inferred from homology"/>
<dbReference type="InterPro" id="IPR033985">
    <property type="entry name" value="SusD-like_N"/>
</dbReference>
<dbReference type="Pfam" id="PF07980">
    <property type="entry name" value="SusD_RagB"/>
    <property type="match status" value="1"/>
</dbReference>
<dbReference type="CDD" id="cd08977">
    <property type="entry name" value="SusD"/>
    <property type="match status" value="1"/>
</dbReference>
<dbReference type="Proteomes" id="UP000324133">
    <property type="component" value="Unassembled WGS sequence"/>
</dbReference>
<evidence type="ECO:0000256" key="3">
    <source>
        <dbReference type="ARBA" id="ARBA00022729"/>
    </source>
</evidence>
<evidence type="ECO:0000256" key="5">
    <source>
        <dbReference type="ARBA" id="ARBA00023237"/>
    </source>
</evidence>
<feature type="domain" description="SusD-like N-terminal" evidence="7">
    <location>
        <begin position="94"/>
        <end position="269"/>
    </location>
</feature>
<dbReference type="Pfam" id="PF14322">
    <property type="entry name" value="SusD-like_3"/>
    <property type="match status" value="1"/>
</dbReference>
<dbReference type="GO" id="GO:0009279">
    <property type="term" value="C:cell outer membrane"/>
    <property type="evidence" value="ECO:0007669"/>
    <property type="project" value="UniProtKB-SubCell"/>
</dbReference>
<keyword evidence="9" id="KW-1185">Reference proteome</keyword>
<evidence type="ECO:0000313" key="9">
    <source>
        <dbReference type="Proteomes" id="UP000324133"/>
    </source>
</evidence>
<dbReference type="SUPFAM" id="SSF48452">
    <property type="entry name" value="TPR-like"/>
    <property type="match status" value="1"/>
</dbReference>
<name>A0A5B6TG23_9BACT</name>
<dbReference type="AlphaFoldDB" id="A0A5B6TG23"/>
<comment type="similarity">
    <text evidence="2">Belongs to the SusD family.</text>
</comment>
<evidence type="ECO:0000259" key="7">
    <source>
        <dbReference type="Pfam" id="PF14322"/>
    </source>
</evidence>
<comment type="caution">
    <text evidence="8">The sequence shown here is derived from an EMBL/GenBank/DDBJ whole genome shotgun (WGS) entry which is preliminary data.</text>
</comment>
<dbReference type="InterPro" id="IPR012944">
    <property type="entry name" value="SusD_RagB_dom"/>
</dbReference>
<keyword evidence="4" id="KW-0472">Membrane</keyword>
<evidence type="ECO:0000259" key="6">
    <source>
        <dbReference type="Pfam" id="PF07980"/>
    </source>
</evidence>
<evidence type="ECO:0000256" key="4">
    <source>
        <dbReference type="ARBA" id="ARBA00023136"/>
    </source>
</evidence>
<gene>
    <name evidence="8" type="ORF">FOA19_13105</name>
</gene>
<dbReference type="Gene3D" id="1.25.40.390">
    <property type="match status" value="1"/>
</dbReference>
<accession>A0A5B6TG23</accession>
<keyword evidence="3" id="KW-0732">Signal</keyword>
<dbReference type="EMBL" id="VKKY01000002">
    <property type="protein sequence ID" value="KAA3438194.1"/>
    <property type="molecule type" value="Genomic_DNA"/>
</dbReference>